<dbReference type="RefSeq" id="WP_278637787.1">
    <property type="nucleotide sequence ID" value="NZ_JAGZZP010000008.1"/>
</dbReference>
<dbReference type="Pfam" id="PF13476">
    <property type="entry name" value="AAA_23"/>
    <property type="match status" value="1"/>
</dbReference>
<evidence type="ECO:0000313" key="12">
    <source>
        <dbReference type="Proteomes" id="UP000748991"/>
    </source>
</evidence>
<dbReference type="PANTHER" id="PTHR11059">
    <property type="entry name" value="DNA REPAIR PROTEIN RECN"/>
    <property type="match status" value="1"/>
</dbReference>
<dbReference type="GO" id="GO:0006302">
    <property type="term" value="P:double-strand break repair"/>
    <property type="evidence" value="ECO:0007669"/>
    <property type="project" value="InterPro"/>
</dbReference>
<evidence type="ECO:0000256" key="8">
    <source>
        <dbReference type="PIRNR" id="PIRNR003128"/>
    </source>
</evidence>
<dbReference type="CDD" id="cd03241">
    <property type="entry name" value="ABC_RecN"/>
    <property type="match status" value="2"/>
</dbReference>
<evidence type="ECO:0000256" key="9">
    <source>
        <dbReference type="SAM" id="Coils"/>
    </source>
</evidence>
<dbReference type="GO" id="GO:0043590">
    <property type="term" value="C:bacterial nucleoid"/>
    <property type="evidence" value="ECO:0007669"/>
    <property type="project" value="TreeGrafter"/>
</dbReference>
<dbReference type="GO" id="GO:0016887">
    <property type="term" value="F:ATP hydrolysis activity"/>
    <property type="evidence" value="ECO:0007669"/>
    <property type="project" value="InterPro"/>
</dbReference>
<evidence type="ECO:0000256" key="3">
    <source>
        <dbReference type="ARBA" id="ARBA00022741"/>
    </source>
</evidence>
<feature type="domain" description="Rad50/SbcC-type AAA" evidence="10">
    <location>
        <begin position="5"/>
        <end position="199"/>
    </location>
</feature>
<evidence type="ECO:0000256" key="4">
    <source>
        <dbReference type="ARBA" id="ARBA00022763"/>
    </source>
</evidence>
<feature type="coiled-coil region" evidence="9">
    <location>
        <begin position="338"/>
        <end position="391"/>
    </location>
</feature>
<keyword evidence="6 8" id="KW-0234">DNA repair</keyword>
<gene>
    <name evidence="11" type="primary">recN</name>
    <name evidence="11" type="ORF">KH327_05380</name>
</gene>
<dbReference type="Proteomes" id="UP000748991">
    <property type="component" value="Unassembled WGS sequence"/>
</dbReference>
<accession>A0A943XVA8</accession>
<keyword evidence="4 8" id="KW-0227">DNA damage</keyword>
<evidence type="ECO:0000256" key="2">
    <source>
        <dbReference type="ARBA" id="ARBA00021315"/>
    </source>
</evidence>
<dbReference type="FunFam" id="3.40.50.300:FF:000356">
    <property type="entry name" value="DNA repair protein RecN"/>
    <property type="match status" value="1"/>
</dbReference>
<dbReference type="SUPFAM" id="SSF52540">
    <property type="entry name" value="P-loop containing nucleoside triphosphate hydrolases"/>
    <property type="match status" value="1"/>
</dbReference>
<evidence type="ECO:0000313" key="11">
    <source>
        <dbReference type="EMBL" id="MBS6535245.1"/>
    </source>
</evidence>
<dbReference type="Gene3D" id="3.40.50.300">
    <property type="entry name" value="P-loop containing nucleotide triphosphate hydrolases"/>
    <property type="match status" value="2"/>
</dbReference>
<dbReference type="GO" id="GO:0006310">
    <property type="term" value="P:DNA recombination"/>
    <property type="evidence" value="ECO:0007669"/>
    <property type="project" value="InterPro"/>
</dbReference>
<feature type="coiled-coil region" evidence="9">
    <location>
        <begin position="258"/>
        <end position="285"/>
    </location>
</feature>
<dbReference type="PANTHER" id="PTHR11059:SF0">
    <property type="entry name" value="DNA REPAIR PROTEIN RECN"/>
    <property type="match status" value="1"/>
</dbReference>
<name>A0A943XVA8_9FIRM</name>
<dbReference type="AlphaFoldDB" id="A0A943XVA8"/>
<evidence type="ECO:0000256" key="1">
    <source>
        <dbReference type="ARBA" id="ARBA00009441"/>
    </source>
</evidence>
<dbReference type="InterPro" id="IPR038729">
    <property type="entry name" value="Rad50/SbcC_AAA"/>
</dbReference>
<proteinExistence type="inferred from homology"/>
<comment type="caution">
    <text evidence="11">The sequence shown here is derived from an EMBL/GenBank/DDBJ whole genome shotgun (WGS) entry which is preliminary data.</text>
</comment>
<reference evidence="11" key="1">
    <citation type="submission" date="2021-02" db="EMBL/GenBank/DDBJ databases">
        <title>Infant gut strain persistence is associated with maternal origin, phylogeny, and functional potential including surface adhesion and iron acquisition.</title>
        <authorList>
            <person name="Lou Y.C."/>
        </authorList>
    </citation>
    <scope>NUCLEOTIDE SEQUENCE</scope>
    <source>
        <strain evidence="11">L3_060_052G1_dasL3_060_052G1_concoct_1</strain>
    </source>
</reference>
<keyword evidence="5" id="KW-0067">ATP-binding</keyword>
<protein>
    <recommendedName>
        <fullName evidence="2 8">DNA repair protein RecN</fullName>
    </recommendedName>
    <alternativeName>
        <fullName evidence="7 8">Recombination protein N</fullName>
    </alternativeName>
</protein>
<dbReference type="PIRSF" id="PIRSF003128">
    <property type="entry name" value="RecN"/>
    <property type="match status" value="1"/>
</dbReference>
<evidence type="ECO:0000259" key="10">
    <source>
        <dbReference type="Pfam" id="PF13476"/>
    </source>
</evidence>
<dbReference type="EMBL" id="JAGZZP010000008">
    <property type="protein sequence ID" value="MBS6535245.1"/>
    <property type="molecule type" value="Genomic_DNA"/>
</dbReference>
<evidence type="ECO:0000256" key="6">
    <source>
        <dbReference type="ARBA" id="ARBA00023204"/>
    </source>
</evidence>
<evidence type="ECO:0000256" key="7">
    <source>
        <dbReference type="ARBA" id="ARBA00033408"/>
    </source>
</evidence>
<dbReference type="GO" id="GO:0009432">
    <property type="term" value="P:SOS response"/>
    <property type="evidence" value="ECO:0007669"/>
    <property type="project" value="TreeGrafter"/>
</dbReference>
<keyword evidence="9" id="KW-0175">Coiled coil</keyword>
<dbReference type="GO" id="GO:0005524">
    <property type="term" value="F:ATP binding"/>
    <property type="evidence" value="ECO:0007669"/>
    <property type="project" value="UniProtKB-KW"/>
</dbReference>
<comment type="function">
    <text evidence="8">May be involved in recombinational repair of damaged DNA.</text>
</comment>
<dbReference type="InterPro" id="IPR004604">
    <property type="entry name" value="DNA_recomb/repair_RecN"/>
</dbReference>
<comment type="similarity">
    <text evidence="1 8">Belongs to the RecN family.</text>
</comment>
<dbReference type="InterPro" id="IPR027417">
    <property type="entry name" value="P-loop_NTPase"/>
</dbReference>
<keyword evidence="3" id="KW-0547">Nucleotide-binding</keyword>
<evidence type="ECO:0000256" key="5">
    <source>
        <dbReference type="ARBA" id="ARBA00022840"/>
    </source>
</evidence>
<dbReference type="NCBIfam" id="TIGR00634">
    <property type="entry name" value="recN"/>
    <property type="match status" value="1"/>
</dbReference>
<organism evidence="11 12">
    <name type="scientific">Peptoniphilus harei</name>
    <dbReference type="NCBI Taxonomy" id="54005"/>
    <lineage>
        <taxon>Bacteria</taxon>
        <taxon>Bacillati</taxon>
        <taxon>Bacillota</taxon>
        <taxon>Tissierellia</taxon>
        <taxon>Tissierellales</taxon>
        <taxon>Peptoniphilaceae</taxon>
        <taxon>Peptoniphilus</taxon>
    </lineage>
</organism>
<sequence>MLLELNIENFAIIENMKIEFEAGLNVLTGETGSGKSIIIDSLGLVLGQRANKDIIKKGKDRAFIEAVFSSYDEETKDLLLEYGIDSGDLVVVSKEIREKGPSITRVNNRTVTSQILSKISSHLIDIFAQHESISLMDNKNQLKLIDDFSGKSQVELLDDLKELVEEINSLKNEYNEKSNMEQNKDREIDLLEYQIKEIEDADLSDYDDEELYDDFNALNNMTDTLIKLSEAKSLINEGYETSSLEDILDRVIANVVDVTSYNKDLKEVEENLEDIRFRISDIAKDLDRYINSSEIDEERLQFLKERIDLVNNLKLKYGNNVKAINIFFNEISERLRFLQNFEDNLTKLLKKIKEKEKEALILAEKISQNRKKTARILEKKVEEEINKLNIKDAKFKIDIKEKDLSFDGIDKIEFLIAPNLGQDLMPMAKVASGGEMSRIMLGFKSIIAEKDNIPTLVFDEIDTGISGKTAQIVGNKIKEVSKDRQVIVISHLPQIVALADTHFAIKKDVVNNSTISTIDKLSYDERVNEVARLIGGMNISEIAIETAKEMIGD</sequence>
<feature type="coiled-coil region" evidence="9">
    <location>
        <begin position="153"/>
        <end position="201"/>
    </location>
</feature>